<keyword evidence="5" id="KW-1185">Reference proteome</keyword>
<dbReference type="Gene3D" id="3.20.20.30">
    <property type="entry name" value="Luciferase-like domain"/>
    <property type="match status" value="1"/>
</dbReference>
<organism evidence="4 5">
    <name type="scientific">Arenibacter nanhaiticus</name>
    <dbReference type="NCBI Taxonomy" id="558155"/>
    <lineage>
        <taxon>Bacteria</taxon>
        <taxon>Pseudomonadati</taxon>
        <taxon>Bacteroidota</taxon>
        <taxon>Flavobacteriia</taxon>
        <taxon>Flavobacteriales</taxon>
        <taxon>Flavobacteriaceae</taxon>
        <taxon>Arenibacter</taxon>
    </lineage>
</organism>
<gene>
    <name evidence="4" type="ORF">SAMN04487911_10426</name>
</gene>
<dbReference type="Proteomes" id="UP000184231">
    <property type="component" value="Unassembled WGS sequence"/>
</dbReference>
<reference evidence="5" key="1">
    <citation type="submission" date="2016-11" db="EMBL/GenBank/DDBJ databases">
        <authorList>
            <person name="Varghese N."/>
            <person name="Submissions S."/>
        </authorList>
    </citation>
    <scope>NUCLEOTIDE SEQUENCE [LARGE SCALE GENOMIC DNA]</scope>
    <source>
        <strain evidence="5">CGMCC 1.8863</strain>
    </source>
</reference>
<dbReference type="OrthoDB" id="9780518at2"/>
<name>A0A1M6CRI2_9FLAO</name>
<accession>A0A1M6CRI2</accession>
<evidence type="ECO:0000256" key="1">
    <source>
        <dbReference type="ARBA" id="ARBA00007789"/>
    </source>
</evidence>
<dbReference type="FunFam" id="3.20.20.30:FF:000002">
    <property type="entry name" value="LLM class flavin-dependent oxidoreductase"/>
    <property type="match status" value="1"/>
</dbReference>
<protein>
    <recommendedName>
        <fullName evidence="2">Luciferase-like monooxygenase</fullName>
    </recommendedName>
</protein>
<dbReference type="SUPFAM" id="SSF51679">
    <property type="entry name" value="Bacterial luciferase-like"/>
    <property type="match status" value="1"/>
</dbReference>
<evidence type="ECO:0000256" key="2">
    <source>
        <dbReference type="ARBA" id="ARBA00074555"/>
    </source>
</evidence>
<dbReference type="PANTHER" id="PTHR30137:SF6">
    <property type="entry name" value="LUCIFERASE-LIKE MONOOXYGENASE"/>
    <property type="match status" value="1"/>
</dbReference>
<sequence length="338" mass="37508">MKEKKPQNLDTIKFSVLDLVPVAKGASHLQAIQNSLALAQHAERLGFERFWISEHHNMDTLVSSATPILIGHIAQGTKSIKVGSGGIMLPNHAPLIVAEQFGTLATLYPGRIDLGLGRAPGTDQLTAKALRRDRIETVHDFPRDIEALQQYFSIENSRAPVRAIPGEGSDIPLYLLGSSTFSAQLAGKKGLPYAFASHFAPAQLHQALGLYHQNFEPSPQCNKPYTIACVNIIAADTDEEARYIETSLQQLALGIIRNTRKPLPPPLDNMDELWDEREKAQIQQMMYYSFVGNKETIERELSAFVAATQVNEIMVVSHIFDHEERLKSYEIVSSLQKG</sequence>
<evidence type="ECO:0000313" key="5">
    <source>
        <dbReference type="Proteomes" id="UP000184231"/>
    </source>
</evidence>
<dbReference type="NCBIfam" id="TIGR03558">
    <property type="entry name" value="oxido_grp_1"/>
    <property type="match status" value="1"/>
</dbReference>
<dbReference type="InterPro" id="IPR036661">
    <property type="entry name" value="Luciferase-like_sf"/>
</dbReference>
<dbReference type="InterPro" id="IPR050766">
    <property type="entry name" value="Bact_Lucif_Oxidored"/>
</dbReference>
<dbReference type="STRING" id="558155.SAMN04487911_10426"/>
<dbReference type="PANTHER" id="PTHR30137">
    <property type="entry name" value="LUCIFERASE-LIKE MONOOXYGENASE"/>
    <property type="match status" value="1"/>
</dbReference>
<comment type="similarity">
    <text evidence="1">To bacterial alkanal monooxygenase alpha and beta chains.</text>
</comment>
<dbReference type="RefSeq" id="WP_072763269.1">
    <property type="nucleotide sequence ID" value="NZ_FQYX01000004.1"/>
</dbReference>
<dbReference type="GO" id="GO:0016705">
    <property type="term" value="F:oxidoreductase activity, acting on paired donors, with incorporation or reduction of molecular oxygen"/>
    <property type="evidence" value="ECO:0007669"/>
    <property type="project" value="InterPro"/>
</dbReference>
<dbReference type="AlphaFoldDB" id="A0A1M6CRI2"/>
<dbReference type="EMBL" id="FQYX01000004">
    <property type="protein sequence ID" value="SHI63483.1"/>
    <property type="molecule type" value="Genomic_DNA"/>
</dbReference>
<dbReference type="InterPro" id="IPR019949">
    <property type="entry name" value="CmoO-like"/>
</dbReference>
<evidence type="ECO:0000259" key="3">
    <source>
        <dbReference type="Pfam" id="PF00296"/>
    </source>
</evidence>
<feature type="domain" description="Luciferase-like" evidence="3">
    <location>
        <begin position="13"/>
        <end position="242"/>
    </location>
</feature>
<evidence type="ECO:0000313" key="4">
    <source>
        <dbReference type="EMBL" id="SHI63483.1"/>
    </source>
</evidence>
<dbReference type="InterPro" id="IPR011251">
    <property type="entry name" value="Luciferase-like_dom"/>
</dbReference>
<dbReference type="GO" id="GO:0005829">
    <property type="term" value="C:cytosol"/>
    <property type="evidence" value="ECO:0007669"/>
    <property type="project" value="TreeGrafter"/>
</dbReference>
<dbReference type="Pfam" id="PF00296">
    <property type="entry name" value="Bac_luciferase"/>
    <property type="match status" value="1"/>
</dbReference>
<proteinExistence type="predicted"/>